<evidence type="ECO:0000259" key="2">
    <source>
        <dbReference type="Pfam" id="PF00561"/>
    </source>
</evidence>
<dbReference type="Pfam" id="PF08386">
    <property type="entry name" value="Abhydrolase_4"/>
    <property type="match status" value="1"/>
</dbReference>
<dbReference type="Proteomes" id="UP000279859">
    <property type="component" value="Unassembled WGS sequence"/>
</dbReference>
<dbReference type="PANTHER" id="PTHR43798">
    <property type="entry name" value="MONOACYLGLYCEROL LIPASE"/>
    <property type="match status" value="1"/>
</dbReference>
<keyword evidence="5" id="KW-1185">Reference proteome</keyword>
<dbReference type="GO" id="GO:0016787">
    <property type="term" value="F:hydrolase activity"/>
    <property type="evidence" value="ECO:0007669"/>
    <property type="project" value="UniProtKB-KW"/>
</dbReference>
<evidence type="ECO:0000259" key="3">
    <source>
        <dbReference type="Pfam" id="PF08386"/>
    </source>
</evidence>
<dbReference type="InterPro" id="IPR029058">
    <property type="entry name" value="AB_hydrolase_fold"/>
</dbReference>
<accession>A0A3M8LMI9</accession>
<dbReference type="InterPro" id="IPR013595">
    <property type="entry name" value="Pept_S33_TAP-like_C"/>
</dbReference>
<dbReference type="GO" id="GO:0016020">
    <property type="term" value="C:membrane"/>
    <property type="evidence" value="ECO:0007669"/>
    <property type="project" value="TreeGrafter"/>
</dbReference>
<evidence type="ECO:0000313" key="5">
    <source>
        <dbReference type="Proteomes" id="UP000279859"/>
    </source>
</evidence>
<feature type="domain" description="AB hydrolase-1" evidence="2">
    <location>
        <begin position="110"/>
        <end position="222"/>
    </location>
</feature>
<protein>
    <submittedName>
        <fullName evidence="4">Alpha/beta hydrolase</fullName>
    </submittedName>
</protein>
<dbReference type="InterPro" id="IPR000073">
    <property type="entry name" value="AB_hydrolase_1"/>
</dbReference>
<dbReference type="AlphaFoldDB" id="A0A3M8LMI9"/>
<dbReference type="SUPFAM" id="SSF53474">
    <property type="entry name" value="alpha/beta-Hydrolases"/>
    <property type="match status" value="1"/>
</dbReference>
<gene>
    <name evidence="4" type="ORF">EEJ31_03390</name>
</gene>
<dbReference type="Pfam" id="PF00561">
    <property type="entry name" value="Abhydrolase_1"/>
    <property type="match status" value="1"/>
</dbReference>
<dbReference type="PANTHER" id="PTHR43798:SF33">
    <property type="entry name" value="HYDROLASE, PUTATIVE (AFU_ORTHOLOGUE AFUA_2G14860)-RELATED"/>
    <property type="match status" value="1"/>
</dbReference>
<dbReference type="PRINTS" id="PR00111">
    <property type="entry name" value="ABHYDROLASE"/>
</dbReference>
<name>A0A3M8LMI9_9MICO</name>
<evidence type="ECO:0000256" key="1">
    <source>
        <dbReference type="SAM" id="MobiDB-lite"/>
    </source>
</evidence>
<feature type="domain" description="Peptidase S33 tripeptidyl aminopeptidase-like C-terminal" evidence="3">
    <location>
        <begin position="258"/>
        <end position="327"/>
    </location>
</feature>
<dbReference type="InterPro" id="IPR050266">
    <property type="entry name" value="AB_hydrolase_sf"/>
</dbReference>
<comment type="caution">
    <text evidence="4">The sequence shown here is derived from an EMBL/GenBank/DDBJ whole genome shotgun (WGS) entry which is preliminary data.</text>
</comment>
<sequence length="351" mass="37855">MRLPQQAAIRAADLVIGRRRGYPEHFVRRGRGGALRHPVLSLSRSGGRRSVPQCTGPACAGRPNPSGAHARRVLPRARLGGVRDTIRYERDGLTLVVHRHRAMRADASPPVFLLVHGIGVSSKYYRRLIPELVPHGTVYAVDMPGFGTAPKPHPVRRLSVEDLADLLTAFLADAGIAPAVLVGQSMGTQVVTEMAARHPEQASHVVLIGPVVDPAAPTALAQGLRLGHDTCIEPPSANRVVLTEYIRCGPRWYLTELPSMLDYPMLERLASVQAPTLVMRGAHDPIAPGEWTQQVTDALPRATRFDVPKAAHLAQFRSPRVVADAILAHVGTLTGDSESPEQADSPGGLPR</sequence>
<dbReference type="Gene3D" id="3.40.50.1820">
    <property type="entry name" value="alpha/beta hydrolase"/>
    <property type="match status" value="1"/>
</dbReference>
<proteinExistence type="predicted"/>
<organism evidence="4 5">
    <name type="scientific">Cryobacterium tepidiphilum</name>
    <dbReference type="NCBI Taxonomy" id="2486026"/>
    <lineage>
        <taxon>Bacteria</taxon>
        <taxon>Bacillati</taxon>
        <taxon>Actinomycetota</taxon>
        <taxon>Actinomycetes</taxon>
        <taxon>Micrococcales</taxon>
        <taxon>Microbacteriaceae</taxon>
        <taxon>Cryobacterium</taxon>
    </lineage>
</organism>
<feature type="region of interest" description="Disordered" evidence="1">
    <location>
        <begin position="43"/>
        <end position="69"/>
    </location>
</feature>
<reference evidence="4 5" key="1">
    <citation type="submission" date="2018-11" db="EMBL/GenBank/DDBJ databases">
        <title>Cryobacterium sp. nov., isolated from rhizosphere soil of lettuce.</title>
        <authorList>
            <person name="Wang Y."/>
        </authorList>
    </citation>
    <scope>NUCLEOTIDE SEQUENCE [LARGE SCALE GENOMIC DNA]</scope>
    <source>
        <strain evidence="4 5">NEAU-85</strain>
    </source>
</reference>
<keyword evidence="4" id="KW-0378">Hydrolase</keyword>
<evidence type="ECO:0000313" key="4">
    <source>
        <dbReference type="EMBL" id="RNE66611.1"/>
    </source>
</evidence>
<dbReference type="EMBL" id="RDSR01000004">
    <property type="protein sequence ID" value="RNE66611.1"/>
    <property type="molecule type" value="Genomic_DNA"/>
</dbReference>